<keyword evidence="2" id="KW-0001">2Fe-2S</keyword>
<dbReference type="Gene3D" id="2.40.30.10">
    <property type="entry name" value="Translation factors"/>
    <property type="match status" value="1"/>
</dbReference>
<dbReference type="InterPro" id="IPR012349">
    <property type="entry name" value="Split_barrel_FMN-bd"/>
</dbReference>
<dbReference type="EMBL" id="WTVH01000061">
    <property type="protein sequence ID" value="NMF95307.1"/>
    <property type="molecule type" value="Genomic_DNA"/>
</dbReference>
<dbReference type="InterPro" id="IPR017927">
    <property type="entry name" value="FAD-bd_FR_type"/>
</dbReference>
<evidence type="ECO:0000256" key="2">
    <source>
        <dbReference type="ARBA" id="ARBA00022714"/>
    </source>
</evidence>
<dbReference type="InterPro" id="IPR039261">
    <property type="entry name" value="FNR_nucleotide-bd"/>
</dbReference>
<reference evidence="7" key="1">
    <citation type="submission" date="2019-12" db="EMBL/GenBank/DDBJ databases">
        <title>Comparative genomics gives insights into the taxonomy of the Azoarcus-Aromatoleum group and reveals separate origins of nif in the plant-associated Azoarcus and non-plant-associated Aromatoleum sub-groups.</title>
        <authorList>
            <person name="Lafos M."/>
            <person name="Maluk M."/>
            <person name="Batista M."/>
            <person name="Junghare M."/>
            <person name="Carmona M."/>
            <person name="Faoro H."/>
            <person name="Cruz L.M."/>
            <person name="Battistoni F."/>
            <person name="De Souza E."/>
            <person name="Pedrosa F."/>
            <person name="Chen W.-M."/>
            <person name="Poole P.S."/>
            <person name="Dixon R.A."/>
            <person name="James E.K."/>
        </authorList>
    </citation>
    <scope>NUCLEOTIDE SEQUENCE</scope>
    <source>
        <strain evidence="7">U120</strain>
    </source>
</reference>
<accession>A0ABX1N7T8</accession>
<dbReference type="InterPro" id="IPR011576">
    <property type="entry name" value="Pyridox_Oxase_N"/>
</dbReference>
<evidence type="ECO:0000256" key="5">
    <source>
        <dbReference type="ARBA" id="ARBA00023014"/>
    </source>
</evidence>
<keyword evidence="5" id="KW-0411">Iron-sulfur</keyword>
<evidence type="ECO:0000256" key="1">
    <source>
        <dbReference type="ARBA" id="ARBA00022630"/>
    </source>
</evidence>
<feature type="domain" description="FAD-binding FR-type" evidence="6">
    <location>
        <begin position="207"/>
        <end position="313"/>
    </location>
</feature>
<dbReference type="PANTHER" id="PTHR47354">
    <property type="entry name" value="NADH OXIDOREDUCTASE HCR"/>
    <property type="match status" value="1"/>
</dbReference>
<keyword evidence="3" id="KW-0479">Metal-binding</keyword>
<dbReference type="Pfam" id="PF01243">
    <property type="entry name" value="PNPOx_N"/>
    <property type="match status" value="1"/>
</dbReference>
<evidence type="ECO:0000256" key="3">
    <source>
        <dbReference type="ARBA" id="ARBA00022723"/>
    </source>
</evidence>
<dbReference type="RefSeq" id="WP_169200502.1">
    <property type="nucleotide sequence ID" value="NZ_WTVH02000001.1"/>
</dbReference>
<dbReference type="InterPro" id="IPR050415">
    <property type="entry name" value="MRET"/>
</dbReference>
<dbReference type="InterPro" id="IPR017938">
    <property type="entry name" value="Riboflavin_synthase-like_b-brl"/>
</dbReference>
<name>A0ABX1N7T8_9RHOO</name>
<evidence type="ECO:0000259" key="6">
    <source>
        <dbReference type="PROSITE" id="PS51384"/>
    </source>
</evidence>
<sequence length="431" mass="47448">MANAFMEIAFTPNVRALQARMGSRDAYARGDEDVVKEPVLGPYEIPFIEARDSFYLGTVSETGWPYVQHRGGPTGFLKVLDSRTIGFADFSGNRQYVSTGNLAGDNRVSLFLMDYPRQTRLKILGRARVVDEDSESELMARLDNPHYRARVERGIVIRIEGFDWNCPKYITPRYTEEEVAQRIRDAVEAHAGTVSQGSPGSDEPLGSGELALAVTGVRQLTLRVRAYELRAEGAGLLPPAEAGSHLEVPVRLADGSVVTRQYSLAADPASCDAYEIAVLRESEGRGGSLAIHETWQIGTRLRVSRPINHFPLHADSRPAVLIAGGIGITAIKAMAEALRRRNSRFELHYTGRTPADMAYHRQLARELPASYFTYSSRVPGEERLDVSKVLPGPCADAVFYVCGPAALIEAVRSEARRLGIAPERVQSESFT</sequence>
<keyword evidence="1" id="KW-0285">Flavoprotein</keyword>
<proteinExistence type="predicted"/>
<keyword evidence="4" id="KW-0408">Iron</keyword>
<dbReference type="SUPFAM" id="SSF50475">
    <property type="entry name" value="FMN-binding split barrel"/>
    <property type="match status" value="1"/>
</dbReference>
<dbReference type="PRINTS" id="PR00409">
    <property type="entry name" value="PHDIOXRDTASE"/>
</dbReference>
<dbReference type="Gene3D" id="3.40.50.80">
    <property type="entry name" value="Nucleotide-binding domain of ferredoxin-NADP reductase (FNR) module"/>
    <property type="match status" value="1"/>
</dbReference>
<keyword evidence="8" id="KW-1185">Reference proteome</keyword>
<dbReference type="PANTHER" id="PTHR47354:SF1">
    <property type="entry name" value="CARNITINE MONOOXYGENASE REDUCTASE SUBUNIT"/>
    <property type="match status" value="1"/>
</dbReference>
<dbReference type="Proteomes" id="UP000601990">
    <property type="component" value="Unassembled WGS sequence"/>
</dbReference>
<evidence type="ECO:0000313" key="7">
    <source>
        <dbReference type="EMBL" id="NMF95307.1"/>
    </source>
</evidence>
<dbReference type="CDD" id="cd06185">
    <property type="entry name" value="PDR_like"/>
    <property type="match status" value="1"/>
</dbReference>
<organism evidence="7 8">
    <name type="scientific">Aromatoleum buckelii</name>
    <dbReference type="NCBI Taxonomy" id="200254"/>
    <lineage>
        <taxon>Bacteria</taxon>
        <taxon>Pseudomonadati</taxon>
        <taxon>Pseudomonadota</taxon>
        <taxon>Betaproteobacteria</taxon>
        <taxon>Rhodocyclales</taxon>
        <taxon>Rhodocyclaceae</taxon>
        <taxon>Aromatoleum</taxon>
    </lineage>
</organism>
<dbReference type="Gene3D" id="2.30.110.10">
    <property type="entry name" value="Electron Transport, Fmn-binding Protein, Chain A"/>
    <property type="match status" value="1"/>
</dbReference>
<evidence type="ECO:0000313" key="8">
    <source>
        <dbReference type="Proteomes" id="UP000601990"/>
    </source>
</evidence>
<dbReference type="SUPFAM" id="SSF52343">
    <property type="entry name" value="Ferredoxin reductase-like, C-terminal NADP-linked domain"/>
    <property type="match status" value="1"/>
</dbReference>
<comment type="caution">
    <text evidence="7">The sequence shown here is derived from an EMBL/GenBank/DDBJ whole genome shotgun (WGS) entry which is preliminary data.</text>
</comment>
<dbReference type="PROSITE" id="PS51384">
    <property type="entry name" value="FAD_FR"/>
    <property type="match status" value="1"/>
</dbReference>
<dbReference type="SUPFAM" id="SSF63380">
    <property type="entry name" value="Riboflavin synthase domain-like"/>
    <property type="match status" value="1"/>
</dbReference>
<evidence type="ECO:0000256" key="4">
    <source>
        <dbReference type="ARBA" id="ARBA00023004"/>
    </source>
</evidence>
<gene>
    <name evidence="7" type="ORF">GO608_18540</name>
</gene>
<protein>
    <submittedName>
        <fullName evidence="7">Pyridoxamine 5'-phosphate oxidase</fullName>
    </submittedName>
</protein>